<dbReference type="EMBL" id="CACVKT020003001">
    <property type="protein sequence ID" value="CAC5381136.1"/>
    <property type="molecule type" value="Genomic_DNA"/>
</dbReference>
<keyword evidence="2" id="KW-0812">Transmembrane</keyword>
<keyword evidence="2" id="KW-0472">Membrane</keyword>
<sequence length="243" mass="27679">MEQVNSIEYLVTGQPSPQCICTIGGTISAILIIAIIGVTGIFLYKRRKTSKEPQMRQIPSQDRPIKVNSYTKENNSDGQYHEIGIATVDYSLRNLLSNNKEPANKTDEDKNLYTRIVSSAFEIQNEANKTNNTISNPGCNDMNSKDRNNQDNNVNKNRTNPEIDKMAVSDYDLAKPISYKEELDPYTANTDYDHLNNVEKLEMRDIKVYDHLKNATESDPTYDHSGVTVREDTENYEHFSVEK</sequence>
<accession>A0A6J8BC18</accession>
<evidence type="ECO:0000313" key="3">
    <source>
        <dbReference type="EMBL" id="CAC5381136.1"/>
    </source>
</evidence>
<feature type="compositionally biased region" description="Basic and acidic residues" evidence="1">
    <location>
        <begin position="229"/>
        <end position="243"/>
    </location>
</feature>
<reference evidence="3 4" key="1">
    <citation type="submission" date="2020-06" db="EMBL/GenBank/DDBJ databases">
        <authorList>
            <person name="Li R."/>
            <person name="Bekaert M."/>
        </authorList>
    </citation>
    <scope>NUCLEOTIDE SEQUENCE [LARGE SCALE GENOMIC DNA]</scope>
    <source>
        <strain evidence="4">wild</strain>
    </source>
</reference>
<feature type="region of interest" description="Disordered" evidence="1">
    <location>
        <begin position="216"/>
        <end position="243"/>
    </location>
</feature>
<keyword evidence="4" id="KW-1185">Reference proteome</keyword>
<name>A0A6J8BC18_MYTCO</name>
<dbReference type="AlphaFoldDB" id="A0A6J8BC18"/>
<proteinExistence type="predicted"/>
<evidence type="ECO:0000256" key="1">
    <source>
        <dbReference type="SAM" id="MobiDB-lite"/>
    </source>
</evidence>
<feature type="compositionally biased region" description="Polar residues" evidence="1">
    <location>
        <begin position="127"/>
        <end position="142"/>
    </location>
</feature>
<organism evidence="3 4">
    <name type="scientific">Mytilus coruscus</name>
    <name type="common">Sea mussel</name>
    <dbReference type="NCBI Taxonomy" id="42192"/>
    <lineage>
        <taxon>Eukaryota</taxon>
        <taxon>Metazoa</taxon>
        <taxon>Spiralia</taxon>
        <taxon>Lophotrochozoa</taxon>
        <taxon>Mollusca</taxon>
        <taxon>Bivalvia</taxon>
        <taxon>Autobranchia</taxon>
        <taxon>Pteriomorphia</taxon>
        <taxon>Mytilida</taxon>
        <taxon>Mytiloidea</taxon>
        <taxon>Mytilidae</taxon>
        <taxon>Mytilinae</taxon>
        <taxon>Mytilus</taxon>
    </lineage>
</organism>
<keyword evidence="2" id="KW-1133">Transmembrane helix</keyword>
<gene>
    <name evidence="3" type="ORF">MCOR_17047</name>
</gene>
<evidence type="ECO:0000313" key="4">
    <source>
        <dbReference type="Proteomes" id="UP000507470"/>
    </source>
</evidence>
<dbReference type="Proteomes" id="UP000507470">
    <property type="component" value="Unassembled WGS sequence"/>
</dbReference>
<feature type="region of interest" description="Disordered" evidence="1">
    <location>
        <begin position="127"/>
        <end position="160"/>
    </location>
</feature>
<feature type="transmembrane region" description="Helical" evidence="2">
    <location>
        <begin position="20"/>
        <end position="44"/>
    </location>
</feature>
<evidence type="ECO:0000256" key="2">
    <source>
        <dbReference type="SAM" id="Phobius"/>
    </source>
</evidence>
<protein>
    <submittedName>
        <fullName evidence="3">Uncharacterized protein</fullName>
    </submittedName>
</protein>